<sequence length="281" mass="31835">MKYKMMCIDMDGTLLGKGRKISEESKIALRKAREKGVQIVITTGRLYNNAAYFSELVGVDSPVIGANGAIIREKRSNEIIYRSSFNEKITKKILELANKYRIVLHFHTVSSIISNSYVSTTVARIVLPGRNHEDFKVNLRTIKGKEKWLKALEKYSDKVTKIIVFSPSAKRMEEFRKEIGKIDEITYFTSGNKSMEINMKEVSKGNAVKILADYYGIKREEVICIGDNENDVSMIEYAGLGIAMGNAIPKLKKIADYVTDTNKNDGVRKAVEKFILREEDI</sequence>
<dbReference type="OrthoDB" id="9781413at2"/>
<dbReference type="InterPro" id="IPR006379">
    <property type="entry name" value="HAD-SF_hydro_IIB"/>
</dbReference>
<name>A0A1V4SWG2_9CLOT</name>
<dbReference type="SFLD" id="SFLDG01140">
    <property type="entry name" value="C2.B:_Phosphomannomutase_and_P"/>
    <property type="match status" value="1"/>
</dbReference>
<dbReference type="GO" id="GO:0000287">
    <property type="term" value="F:magnesium ion binding"/>
    <property type="evidence" value="ECO:0007669"/>
    <property type="project" value="TreeGrafter"/>
</dbReference>
<dbReference type="PROSITE" id="PS01229">
    <property type="entry name" value="COF_2"/>
    <property type="match status" value="1"/>
</dbReference>
<comment type="caution">
    <text evidence="1">The sequence shown here is derived from an EMBL/GenBank/DDBJ whole genome shotgun (WGS) entry which is preliminary data.</text>
</comment>
<dbReference type="Gene3D" id="3.40.50.1000">
    <property type="entry name" value="HAD superfamily/HAD-like"/>
    <property type="match status" value="1"/>
</dbReference>
<accession>A0A1V4SWG2</accession>
<protein>
    <submittedName>
        <fullName evidence="1">Sugar phosphatase YidA</fullName>
        <ecNumber evidence="1">3.1.3.23</ecNumber>
    </submittedName>
</protein>
<keyword evidence="1" id="KW-0378">Hydrolase</keyword>
<dbReference type="GO" id="GO:0005829">
    <property type="term" value="C:cytosol"/>
    <property type="evidence" value="ECO:0007669"/>
    <property type="project" value="TreeGrafter"/>
</dbReference>
<organism evidence="1 2">
    <name type="scientific">Clostridium thermobutyricum DSM 4928</name>
    <dbReference type="NCBI Taxonomy" id="1121339"/>
    <lineage>
        <taxon>Bacteria</taxon>
        <taxon>Bacillati</taxon>
        <taxon>Bacillota</taxon>
        <taxon>Clostridia</taxon>
        <taxon>Eubacteriales</taxon>
        <taxon>Clostridiaceae</taxon>
        <taxon>Clostridium</taxon>
    </lineage>
</organism>
<dbReference type="Proteomes" id="UP000191448">
    <property type="component" value="Unassembled WGS sequence"/>
</dbReference>
<proteinExistence type="predicted"/>
<dbReference type="NCBIfam" id="TIGR00099">
    <property type="entry name" value="Cof-subfamily"/>
    <property type="match status" value="1"/>
</dbReference>
<evidence type="ECO:0000313" key="2">
    <source>
        <dbReference type="Proteomes" id="UP000191448"/>
    </source>
</evidence>
<dbReference type="SFLD" id="SFLDS00003">
    <property type="entry name" value="Haloacid_Dehalogenase"/>
    <property type="match status" value="1"/>
</dbReference>
<dbReference type="AlphaFoldDB" id="A0A1V4SWG2"/>
<dbReference type="NCBIfam" id="TIGR01484">
    <property type="entry name" value="HAD-SF-IIB"/>
    <property type="match status" value="1"/>
</dbReference>
<dbReference type="EC" id="3.1.3.23" evidence="1"/>
<dbReference type="InterPro" id="IPR036412">
    <property type="entry name" value="HAD-like_sf"/>
</dbReference>
<dbReference type="PANTHER" id="PTHR10000">
    <property type="entry name" value="PHOSPHOSERINE PHOSPHATASE"/>
    <property type="match status" value="1"/>
</dbReference>
<dbReference type="InterPro" id="IPR000150">
    <property type="entry name" value="Cof"/>
</dbReference>
<dbReference type="GO" id="GO:0050308">
    <property type="term" value="F:sugar-phosphatase activity"/>
    <property type="evidence" value="ECO:0007669"/>
    <property type="project" value="UniProtKB-EC"/>
</dbReference>
<dbReference type="CDD" id="cd07516">
    <property type="entry name" value="HAD_Pase"/>
    <property type="match status" value="1"/>
</dbReference>
<dbReference type="InterPro" id="IPR023214">
    <property type="entry name" value="HAD_sf"/>
</dbReference>
<dbReference type="Gene3D" id="3.30.1240.10">
    <property type="match status" value="1"/>
</dbReference>
<dbReference type="PANTHER" id="PTHR10000:SF8">
    <property type="entry name" value="HAD SUPERFAMILY HYDROLASE-LIKE, TYPE 3"/>
    <property type="match status" value="1"/>
</dbReference>
<dbReference type="Pfam" id="PF08282">
    <property type="entry name" value="Hydrolase_3"/>
    <property type="match status" value="1"/>
</dbReference>
<evidence type="ECO:0000313" key="1">
    <source>
        <dbReference type="EMBL" id="OPX48627.1"/>
    </source>
</evidence>
<dbReference type="EMBL" id="LTAY01000029">
    <property type="protein sequence ID" value="OPX48627.1"/>
    <property type="molecule type" value="Genomic_DNA"/>
</dbReference>
<dbReference type="SFLD" id="SFLDG01144">
    <property type="entry name" value="C2.B.4:_PGP_Like"/>
    <property type="match status" value="1"/>
</dbReference>
<gene>
    <name evidence="1" type="primary">yidA_2</name>
    <name evidence="1" type="ORF">CLTHE_10860</name>
</gene>
<reference evidence="1 2" key="1">
    <citation type="submission" date="2016-02" db="EMBL/GenBank/DDBJ databases">
        <title>Genome sequence of Clostridium thermobutyricum DSM 4928.</title>
        <authorList>
            <person name="Poehlein A."/>
            <person name="Daniel R."/>
        </authorList>
    </citation>
    <scope>NUCLEOTIDE SEQUENCE [LARGE SCALE GENOMIC DNA]</scope>
    <source>
        <strain evidence="1 2">DSM 4928</strain>
    </source>
</reference>
<dbReference type="RefSeq" id="WP_080022355.1">
    <property type="nucleotide sequence ID" value="NZ_LTAY01000029.1"/>
</dbReference>
<dbReference type="SUPFAM" id="SSF56784">
    <property type="entry name" value="HAD-like"/>
    <property type="match status" value="1"/>
</dbReference>